<feature type="chain" id="PRO_5035875676" evidence="2">
    <location>
        <begin position="20"/>
        <end position="308"/>
    </location>
</feature>
<evidence type="ECO:0000313" key="4">
    <source>
        <dbReference type="EMBL" id="CAA3004222.1"/>
    </source>
</evidence>
<dbReference type="SUPFAM" id="SSF57756">
    <property type="entry name" value="Retrovirus zinc finger-like domains"/>
    <property type="match status" value="1"/>
</dbReference>
<keyword evidence="1" id="KW-0863">Zinc-finger</keyword>
<sequence>GLTVATLLLLVSLVSLAAAVVWPGAEEKDQWVLAEWKASKDRKNYMERSEEETRKVFSEWKATYGKKYSSAAEEERRYAIFKDNLHMVDQHKADIQAGYHQVSPIGNNELSDLTNKERSAMIKGYIPLPAELRTKAEIKNWCLARGHRAAGCYDPFRCSRCLENGHWARECHNAWRPLSVLDCPVASAPRQALAPCRAQVEVSLPSNVPLRRSWASVVSAPVGSLAPADLQSALEKHADFLQEAIRPLQEVVDSLHGWLLALGGFLERAEAALARLSLAPTDPLVLPDAGKVARAEWAFMVVSLLVLG</sequence>
<evidence type="ECO:0000313" key="5">
    <source>
        <dbReference type="Proteomes" id="UP000594638"/>
    </source>
</evidence>
<evidence type="ECO:0000259" key="3">
    <source>
        <dbReference type="PROSITE" id="PS50158"/>
    </source>
</evidence>
<evidence type="ECO:0000256" key="1">
    <source>
        <dbReference type="PROSITE-ProRule" id="PRU00047"/>
    </source>
</evidence>
<dbReference type="Gramene" id="OE9A099178T1">
    <property type="protein sequence ID" value="OE9A099178C1"/>
    <property type="gene ID" value="OE9A099178"/>
</dbReference>
<keyword evidence="5" id="KW-1185">Reference proteome</keyword>
<keyword evidence="1" id="KW-0862">Zinc</keyword>
<dbReference type="InterPro" id="IPR036875">
    <property type="entry name" value="Znf_CCHC_sf"/>
</dbReference>
<name>A0A8S0TFU6_OLEEU</name>
<dbReference type="InterPro" id="IPR013201">
    <property type="entry name" value="Prot_inhib_I29"/>
</dbReference>
<dbReference type="Proteomes" id="UP000594638">
    <property type="component" value="Unassembled WGS sequence"/>
</dbReference>
<dbReference type="SMART" id="SM00848">
    <property type="entry name" value="Inhibitor_I29"/>
    <property type="match status" value="1"/>
</dbReference>
<dbReference type="OrthoDB" id="629202at2759"/>
<reference evidence="4 5" key="1">
    <citation type="submission" date="2019-12" db="EMBL/GenBank/DDBJ databases">
        <authorList>
            <person name="Alioto T."/>
            <person name="Alioto T."/>
            <person name="Gomez Garrido J."/>
        </authorList>
    </citation>
    <scope>NUCLEOTIDE SEQUENCE [LARGE SCALE GENOMIC DNA]</scope>
</reference>
<organism evidence="4 5">
    <name type="scientific">Olea europaea subsp. europaea</name>
    <dbReference type="NCBI Taxonomy" id="158383"/>
    <lineage>
        <taxon>Eukaryota</taxon>
        <taxon>Viridiplantae</taxon>
        <taxon>Streptophyta</taxon>
        <taxon>Embryophyta</taxon>
        <taxon>Tracheophyta</taxon>
        <taxon>Spermatophyta</taxon>
        <taxon>Magnoliopsida</taxon>
        <taxon>eudicotyledons</taxon>
        <taxon>Gunneridae</taxon>
        <taxon>Pentapetalae</taxon>
        <taxon>asterids</taxon>
        <taxon>lamiids</taxon>
        <taxon>Lamiales</taxon>
        <taxon>Oleaceae</taxon>
        <taxon>Oleeae</taxon>
        <taxon>Olea</taxon>
    </lineage>
</organism>
<dbReference type="EMBL" id="CACTIH010006129">
    <property type="protein sequence ID" value="CAA3004222.1"/>
    <property type="molecule type" value="Genomic_DNA"/>
</dbReference>
<dbReference type="PROSITE" id="PS50158">
    <property type="entry name" value="ZF_CCHC"/>
    <property type="match status" value="1"/>
</dbReference>
<comment type="caution">
    <text evidence="4">The sequence shown here is derived from an EMBL/GenBank/DDBJ whole genome shotgun (WGS) entry which is preliminary data.</text>
</comment>
<keyword evidence="2" id="KW-0732">Signal</keyword>
<protein>
    <submittedName>
        <fullName evidence="4">Oryzain alpha chain</fullName>
    </submittedName>
</protein>
<dbReference type="SUPFAM" id="SSF54001">
    <property type="entry name" value="Cysteine proteinases"/>
    <property type="match status" value="1"/>
</dbReference>
<dbReference type="Pfam" id="PF08246">
    <property type="entry name" value="Inhibitor_I29"/>
    <property type="match status" value="1"/>
</dbReference>
<evidence type="ECO:0000256" key="2">
    <source>
        <dbReference type="SAM" id="SignalP"/>
    </source>
</evidence>
<dbReference type="Gene3D" id="1.10.287.2250">
    <property type="match status" value="1"/>
</dbReference>
<dbReference type="InterPro" id="IPR038765">
    <property type="entry name" value="Papain-like_cys_pep_sf"/>
</dbReference>
<gene>
    <name evidence="4" type="ORF">OLEA9_A099178</name>
</gene>
<feature type="non-terminal residue" evidence="4">
    <location>
        <position position="308"/>
    </location>
</feature>
<accession>A0A8S0TFU6</accession>
<dbReference type="GO" id="GO:0008270">
    <property type="term" value="F:zinc ion binding"/>
    <property type="evidence" value="ECO:0007669"/>
    <property type="project" value="UniProtKB-KW"/>
</dbReference>
<feature type="signal peptide" evidence="2">
    <location>
        <begin position="1"/>
        <end position="19"/>
    </location>
</feature>
<dbReference type="AlphaFoldDB" id="A0A8S0TFU6"/>
<dbReference type="InterPro" id="IPR001878">
    <property type="entry name" value="Znf_CCHC"/>
</dbReference>
<proteinExistence type="predicted"/>
<dbReference type="GO" id="GO:0003676">
    <property type="term" value="F:nucleic acid binding"/>
    <property type="evidence" value="ECO:0007669"/>
    <property type="project" value="InterPro"/>
</dbReference>
<feature type="domain" description="CCHC-type" evidence="3">
    <location>
        <begin position="157"/>
        <end position="171"/>
    </location>
</feature>
<keyword evidence="1" id="KW-0479">Metal-binding</keyword>